<feature type="transmembrane region" description="Helical" evidence="3">
    <location>
        <begin position="318"/>
        <end position="336"/>
    </location>
</feature>
<feature type="coiled-coil region" evidence="1">
    <location>
        <begin position="181"/>
        <end position="212"/>
    </location>
</feature>
<organism evidence="4 5">
    <name type="scientific">Streptomyces abikoensis</name>
    <dbReference type="NCBI Taxonomy" id="97398"/>
    <lineage>
        <taxon>Bacteria</taxon>
        <taxon>Bacillati</taxon>
        <taxon>Actinomycetota</taxon>
        <taxon>Actinomycetes</taxon>
        <taxon>Kitasatosporales</taxon>
        <taxon>Streptomycetaceae</taxon>
        <taxon>Streptomyces</taxon>
    </lineage>
</organism>
<evidence type="ECO:0000256" key="2">
    <source>
        <dbReference type="SAM" id="MobiDB-lite"/>
    </source>
</evidence>
<feature type="compositionally biased region" description="Basic and acidic residues" evidence="2">
    <location>
        <begin position="364"/>
        <end position="387"/>
    </location>
</feature>
<reference evidence="4 5" key="1">
    <citation type="submission" date="2024-10" db="EMBL/GenBank/DDBJ databases">
        <title>The Natural Products Discovery Center: Release of the First 8490 Sequenced Strains for Exploring Actinobacteria Biosynthetic Diversity.</title>
        <authorList>
            <person name="Kalkreuter E."/>
            <person name="Kautsar S.A."/>
            <person name="Yang D."/>
            <person name="Bader C.D."/>
            <person name="Teijaro C.N."/>
            <person name="Fluegel L."/>
            <person name="Davis C.M."/>
            <person name="Simpson J.R."/>
            <person name="Lauterbach L."/>
            <person name="Steele A.D."/>
            <person name="Gui C."/>
            <person name="Meng S."/>
            <person name="Li G."/>
            <person name="Viehrig K."/>
            <person name="Ye F."/>
            <person name="Su P."/>
            <person name="Kiefer A.F."/>
            <person name="Nichols A."/>
            <person name="Cepeda A.J."/>
            <person name="Yan W."/>
            <person name="Fan B."/>
            <person name="Jiang Y."/>
            <person name="Adhikari A."/>
            <person name="Zheng C.-J."/>
            <person name="Schuster L."/>
            <person name="Cowan T.M."/>
            <person name="Smanski M.J."/>
            <person name="Chevrette M.G."/>
            <person name="De Carvalho L.P.S."/>
            <person name="Shen B."/>
        </authorList>
    </citation>
    <scope>NUCLEOTIDE SEQUENCE [LARGE SCALE GENOMIC DNA]</scope>
    <source>
        <strain evidence="4 5">NPDC020979</strain>
    </source>
</reference>
<feature type="transmembrane region" description="Helical" evidence="3">
    <location>
        <begin position="259"/>
        <end position="276"/>
    </location>
</feature>
<feature type="coiled-coil region" evidence="1">
    <location>
        <begin position="30"/>
        <end position="75"/>
    </location>
</feature>
<feature type="compositionally biased region" description="Pro residues" evidence="2">
    <location>
        <begin position="11"/>
        <end position="21"/>
    </location>
</feature>
<dbReference type="RefSeq" id="WP_397614324.1">
    <property type="nucleotide sequence ID" value="NZ_JBIRRB010000011.1"/>
</dbReference>
<sequence length="514" mass="55070">MNEFPAGTLPEPRPVEWPPPSSAEVLKRARTAADEILAGAEAEAAKLRTESAALRAEVETAVNEAERRRRQAADERGRVTALLEEEVAAGREAVRLSQERAAKLTADADDLLAHARGEAATLLGEAREASRALDAEKARLAAGWKEVRESAAGIAAEAVARGKAEAEQYLAAARKEAAGVTADAQKKADRLIREAQDAAERAQAETDRLREQAATRSSLKAANNRLIDEWSPRVALSATILLTASGELSLAVLTGWPPVIAWGLPLAIDVYVVQALRRHRDVVLALLLMVAANATYHLAEAGLFGVQTDSHGHLKPEWWLIAGVAAIAPWVMLRLHHITGPKQSRKSRWRRRGESSGESACAADESRIEVLRESSHEASRESDRESSHGGAGESDSALSRRRALPPGESSHESAVAGSHESASRSRAKRAGKPQRRCESGRRESASKVASLGDIEAEVDALTALMRERGDAGAVTLTDAKKITGGSDATAARRLSAARGKYRETPAITQLTKEL</sequence>
<keyword evidence="3" id="KW-0472">Membrane</keyword>
<comment type="caution">
    <text evidence="4">The sequence shown here is derived from an EMBL/GenBank/DDBJ whole genome shotgun (WGS) entry which is preliminary data.</text>
</comment>
<feature type="region of interest" description="Disordered" evidence="2">
    <location>
        <begin position="343"/>
        <end position="449"/>
    </location>
</feature>
<keyword evidence="1" id="KW-0175">Coiled coil</keyword>
<keyword evidence="5" id="KW-1185">Reference proteome</keyword>
<evidence type="ECO:0000256" key="1">
    <source>
        <dbReference type="SAM" id="Coils"/>
    </source>
</evidence>
<evidence type="ECO:0000313" key="5">
    <source>
        <dbReference type="Proteomes" id="UP001611162"/>
    </source>
</evidence>
<keyword evidence="3" id="KW-1133">Transmembrane helix</keyword>
<proteinExistence type="predicted"/>
<evidence type="ECO:0000256" key="3">
    <source>
        <dbReference type="SAM" id="Phobius"/>
    </source>
</evidence>
<protein>
    <recommendedName>
        <fullName evidence="6">Large Ala/Glu-rich protein</fullName>
    </recommendedName>
</protein>
<feature type="compositionally biased region" description="Basic residues" evidence="2">
    <location>
        <begin position="425"/>
        <end position="434"/>
    </location>
</feature>
<dbReference type="EMBL" id="JBIRRB010000011">
    <property type="protein sequence ID" value="MFI0914332.1"/>
    <property type="molecule type" value="Genomic_DNA"/>
</dbReference>
<feature type="region of interest" description="Disordered" evidence="2">
    <location>
        <begin position="1"/>
        <end position="24"/>
    </location>
</feature>
<evidence type="ECO:0000313" key="4">
    <source>
        <dbReference type="EMBL" id="MFI0914332.1"/>
    </source>
</evidence>
<gene>
    <name evidence="4" type="ORF">ACH4TF_28330</name>
</gene>
<name>A0ABW7TE24_9ACTN</name>
<dbReference type="Proteomes" id="UP001611162">
    <property type="component" value="Unassembled WGS sequence"/>
</dbReference>
<keyword evidence="3" id="KW-0812">Transmembrane</keyword>
<feature type="transmembrane region" description="Helical" evidence="3">
    <location>
        <begin position="283"/>
        <end position="306"/>
    </location>
</feature>
<feature type="compositionally biased region" description="Basic and acidic residues" evidence="2">
    <location>
        <begin position="435"/>
        <end position="445"/>
    </location>
</feature>
<evidence type="ECO:0008006" key="6">
    <source>
        <dbReference type="Google" id="ProtNLM"/>
    </source>
</evidence>
<accession>A0ABW7TE24</accession>